<dbReference type="AlphaFoldDB" id="A0A1Q9F515"/>
<dbReference type="Proteomes" id="UP000186817">
    <property type="component" value="Unassembled WGS sequence"/>
</dbReference>
<protein>
    <submittedName>
        <fullName evidence="1">Uncharacterized protein</fullName>
    </submittedName>
</protein>
<comment type="caution">
    <text evidence="1">The sequence shown here is derived from an EMBL/GenBank/DDBJ whole genome shotgun (WGS) entry which is preliminary data.</text>
</comment>
<evidence type="ECO:0000313" key="1">
    <source>
        <dbReference type="EMBL" id="OLQ14773.1"/>
    </source>
</evidence>
<reference evidence="1 2" key="1">
    <citation type="submission" date="2016-02" db="EMBL/GenBank/DDBJ databases">
        <title>Genome analysis of coral dinoflagellate symbionts highlights evolutionary adaptations to a symbiotic lifestyle.</title>
        <authorList>
            <person name="Aranda M."/>
            <person name="Li Y."/>
            <person name="Liew Y.J."/>
            <person name="Baumgarten S."/>
            <person name="Simakov O."/>
            <person name="Wilson M."/>
            <person name="Piel J."/>
            <person name="Ashoor H."/>
            <person name="Bougouffa S."/>
            <person name="Bajic V.B."/>
            <person name="Ryu T."/>
            <person name="Ravasi T."/>
            <person name="Bayer T."/>
            <person name="Micklem G."/>
            <person name="Kim H."/>
            <person name="Bhak J."/>
            <person name="Lajeunesse T.C."/>
            <person name="Voolstra C.R."/>
        </authorList>
    </citation>
    <scope>NUCLEOTIDE SEQUENCE [LARGE SCALE GENOMIC DNA]</scope>
    <source>
        <strain evidence="1 2">CCMP2467</strain>
    </source>
</reference>
<organism evidence="1 2">
    <name type="scientific">Symbiodinium microadriaticum</name>
    <name type="common">Dinoflagellate</name>
    <name type="synonym">Zooxanthella microadriatica</name>
    <dbReference type="NCBI Taxonomy" id="2951"/>
    <lineage>
        <taxon>Eukaryota</taxon>
        <taxon>Sar</taxon>
        <taxon>Alveolata</taxon>
        <taxon>Dinophyceae</taxon>
        <taxon>Suessiales</taxon>
        <taxon>Symbiodiniaceae</taxon>
        <taxon>Symbiodinium</taxon>
    </lineage>
</organism>
<proteinExistence type="predicted"/>
<gene>
    <name evidence="1" type="ORF">AK812_SmicGene1058</name>
</gene>
<accession>A0A1Q9F515</accession>
<evidence type="ECO:0000313" key="2">
    <source>
        <dbReference type="Proteomes" id="UP000186817"/>
    </source>
</evidence>
<sequence length="246" mass="27221">MVSIVVPFWGYLLGYIIVNKPWDMSFRSLKEALRTKTGKDSSFVSINIGESGPTTQTYLRPEHPIPPLRGAASNVTDLHAAVLRGRLALNETITVRTRLCQPSEGSRAWRLSGRRTEGAKMPSRRLLLHCALLRLKAWPEDIAVPHDFGDLLGAKHEALPTRSLTSDLMSADAAAGLTSETTPWEAWDSFAGGLSRQIVDDTPWDSQPVIRRAPGPPFGPAEWDERTQKFEERQAQRAQRVAGSGQ</sequence>
<name>A0A1Q9F515_SYMMI</name>
<dbReference type="OrthoDB" id="10386540at2759"/>
<keyword evidence="2" id="KW-1185">Reference proteome</keyword>
<dbReference type="EMBL" id="LSRX01000011">
    <property type="protein sequence ID" value="OLQ14773.1"/>
    <property type="molecule type" value="Genomic_DNA"/>
</dbReference>